<name>A3BGL5_ORYSJ</name>
<evidence type="ECO:0000256" key="2">
    <source>
        <dbReference type="ARBA" id="ARBA00007779"/>
    </source>
</evidence>
<dbReference type="InterPro" id="IPR027815">
    <property type="entry name" value="CSC1/OSCA1-like_cyt"/>
</dbReference>
<feature type="repeat" description="PPR" evidence="10">
    <location>
        <begin position="973"/>
        <end position="1007"/>
    </location>
</feature>
<dbReference type="GO" id="GO:0008270">
    <property type="term" value="F:zinc ion binding"/>
    <property type="evidence" value="ECO:0007669"/>
    <property type="project" value="InterPro"/>
</dbReference>
<evidence type="ECO:0000259" key="13">
    <source>
        <dbReference type="Pfam" id="PF13967"/>
    </source>
</evidence>
<keyword evidence="5" id="KW-0677">Repeat</keyword>
<evidence type="ECO:0000256" key="11">
    <source>
        <dbReference type="SAM" id="Phobius"/>
    </source>
</evidence>
<evidence type="ECO:0000313" key="16">
    <source>
        <dbReference type="EMBL" id="EAZ38704.1"/>
    </source>
</evidence>
<feature type="domain" description="CSC1/OSCA1-like cytosolic" evidence="15">
    <location>
        <begin position="195"/>
        <end position="361"/>
    </location>
</feature>
<feature type="transmembrane region" description="Helical" evidence="11">
    <location>
        <begin position="374"/>
        <end position="397"/>
    </location>
</feature>
<dbReference type="Pfam" id="PF02714">
    <property type="entry name" value="RSN1_7TM"/>
    <property type="match status" value="1"/>
</dbReference>
<keyword evidence="9" id="KW-0407">Ion channel</keyword>
<feature type="transmembrane region" description="Helical" evidence="11">
    <location>
        <begin position="512"/>
        <end position="538"/>
    </location>
</feature>
<feature type="transmembrane region" description="Helical" evidence="11">
    <location>
        <begin position="6"/>
        <end position="27"/>
    </location>
</feature>
<comment type="similarity">
    <text evidence="2">Belongs to the CSC1 (TC 1.A.17) family.</text>
</comment>
<organism evidence="16">
    <name type="scientific">Oryza sativa subsp. japonica</name>
    <name type="common">Rice</name>
    <dbReference type="NCBI Taxonomy" id="39947"/>
    <lineage>
        <taxon>Eukaryota</taxon>
        <taxon>Viridiplantae</taxon>
        <taxon>Streptophyta</taxon>
        <taxon>Embryophyta</taxon>
        <taxon>Tracheophyta</taxon>
        <taxon>Spermatophyta</taxon>
        <taxon>Magnoliopsida</taxon>
        <taxon>Liliopsida</taxon>
        <taxon>Poales</taxon>
        <taxon>Poaceae</taxon>
        <taxon>BOP clade</taxon>
        <taxon>Oryzoideae</taxon>
        <taxon>Oryzeae</taxon>
        <taxon>Oryzinae</taxon>
        <taxon>Oryza</taxon>
        <taxon>Oryza sativa</taxon>
    </lineage>
</organism>
<dbReference type="NCBIfam" id="TIGR00756">
    <property type="entry name" value="PPR"/>
    <property type="match status" value="3"/>
</dbReference>
<evidence type="ECO:0000256" key="1">
    <source>
        <dbReference type="ARBA" id="ARBA00004141"/>
    </source>
</evidence>
<evidence type="ECO:0000256" key="6">
    <source>
        <dbReference type="ARBA" id="ARBA00022946"/>
    </source>
</evidence>
<evidence type="ECO:0000256" key="3">
    <source>
        <dbReference type="ARBA" id="ARBA00022448"/>
    </source>
</evidence>
<dbReference type="FunFam" id="1.25.40.10:FF:000231">
    <property type="entry name" value="Pentatricopeptide repeat-containing protein chloroplastic"/>
    <property type="match status" value="1"/>
</dbReference>
<feature type="transmembrane region" description="Helical" evidence="11">
    <location>
        <begin position="572"/>
        <end position="602"/>
    </location>
</feature>
<dbReference type="Pfam" id="PF13967">
    <property type="entry name" value="RSN1_TM"/>
    <property type="match status" value="1"/>
</dbReference>
<dbReference type="InterPro" id="IPR032867">
    <property type="entry name" value="DYW_dom"/>
</dbReference>
<keyword evidence="9" id="KW-0406">Ion transport</keyword>
<accession>A3BGL5</accession>
<feature type="repeat" description="PPR" evidence="10">
    <location>
        <begin position="871"/>
        <end position="905"/>
    </location>
</feature>
<dbReference type="PROSITE" id="PS51375">
    <property type="entry name" value="PPR"/>
    <property type="match status" value="2"/>
</dbReference>
<proteinExistence type="inferred from homology"/>
<feature type="transmembrane region" description="Helical" evidence="11">
    <location>
        <begin position="152"/>
        <end position="171"/>
    </location>
</feature>
<evidence type="ECO:0000259" key="12">
    <source>
        <dbReference type="Pfam" id="PF02714"/>
    </source>
</evidence>
<dbReference type="InterPro" id="IPR045122">
    <property type="entry name" value="Csc1-like"/>
</dbReference>
<keyword evidence="4 11" id="KW-0812">Transmembrane</keyword>
<sequence length="1280" mass="143624">MDTASFVTSLLTSFVIFVVLVLVFTWLSSRPGNAPVYYPSVLLRGLDPWEGRGRGTRSPVGWLRQAISASEGDVVAAGGVDAAVYLVFLSSVLSILVFSGIVLLPVLLPVAATDDNLNLERAIGLKNGKTPQNFTELEKLALGNVQEHSRRLWAFLLSVYWVSFVTYFVLWKSYKHVSNMRAAARSTPDVKPEEFAVLVRDVPKPPPDQTIKDSVDSYFRALHPDTFYRSMVVTDHTKADKIYQEIEGHKQKIARAEVVYAESKTTGKPEGTKPTHRIGFLGLIGKKVDTIEYCNDQIKELLPKLEAEQKTTLREKQQQAAIVFFNRRSAAASASQTLHAQMFDKWTVEQAPEPRQIIWSNLSKKIYERQIRQVVVYTIVFLTVVFYMIPITAISALTTLEKLREKLPFLKVVVDQPKIKTVLQAYLPQLALIVFLALLPSLLMFLSKLEGIPSQGHTVRAAAGKYFYFIVFNVFLGVTISSTLFSALTTIINNPPGIVNMLASSLPGSATFFLTFVALKFFVGYGLELSRLVPLIIFHLKRKYLCKTEDEVRAAWAPGDLGYNTRVPNDMLIVTIVLCYSVIAPLIIPFGVAYFALGWIIVKNQVLRVYVPSYESNGRMWPHMHTRIIAALLIYQITMVGVILLKKFLYSPVLVPLIPISFIFAYICHMRFYPAFAKTPLEVVQHNVKDTPNMDAVYTSYIPACLKPEKLEDVDIFEDAQSTRGRSRAGVPTSHPLLAKHLLFHLAALRAPPLRYAVAVLSRLLPHGPLDPFPLNTVLRIAAGSPRPRVALELHRRRLALPDTHTYPPLIQACARLLALREGECLHAEAAKNGFVTLVFVQNSLVHLYGACGLFESAHKVFDEMPVRGRNLVSWNSMLNSFAANGRPNEVLTVFWEMLGVDFAPDGFTIVSVLTACAEFGALALGRRVHVYVEKVGLVENSHVSNALIDLYAKCGSVNDARRIFEEMGLGRTVVSWTSLIVGLAANGFGKEALELFSLMEREKLVPTEITMVGVLYACSHCGLVDDGFRYFDRMKEDYGISPRIEHLGCMVDLLGRAGRVEEAYDYIITMPLEPNAVVWRTLLGSCAMHKKLELGKVAWERLVELDPGHSGDYVLLSNLYAAVGMWADVHVLRKTMVKDRVRKNPGHSLVELRNSVYEFVMGDRSHPESEQIYEMLAEIAERLRREGYIPRTSNVLADIEEEEKETALNYHSERLAIAFALLKSLPGIPIRIIKNLRMCGDCHVAFNLISKVYDREIIVRDRSRFHHFQGGACSCKDYW</sequence>
<feature type="transmembrane region" description="Helical" evidence="11">
    <location>
        <begin position="624"/>
        <end position="645"/>
    </location>
</feature>
<dbReference type="Pfam" id="PF01535">
    <property type="entry name" value="PPR"/>
    <property type="match status" value="5"/>
</dbReference>
<dbReference type="Pfam" id="PF20431">
    <property type="entry name" value="E_motif"/>
    <property type="match status" value="1"/>
</dbReference>
<feature type="transmembrane region" description="Helical" evidence="11">
    <location>
        <begin position="466"/>
        <end position="492"/>
    </location>
</feature>
<dbReference type="InterPro" id="IPR003864">
    <property type="entry name" value="CSC1/OSCA1-like_7TM"/>
</dbReference>
<feature type="transmembrane region" description="Helical" evidence="11">
    <location>
        <begin position="426"/>
        <end position="446"/>
    </location>
</feature>
<dbReference type="PANTHER" id="PTHR13018">
    <property type="entry name" value="PROBABLE MEMBRANE PROTEIN DUF221-RELATED"/>
    <property type="match status" value="1"/>
</dbReference>
<dbReference type="InterPro" id="IPR046849">
    <property type="entry name" value="E2_motif"/>
</dbReference>
<dbReference type="Pfam" id="PF14703">
    <property type="entry name" value="PHM7_cyt"/>
    <property type="match status" value="1"/>
</dbReference>
<keyword evidence="7 11" id="KW-1133">Transmembrane helix</keyword>
<dbReference type="AlphaFoldDB" id="A3BGL5"/>
<comment type="subcellular location">
    <subcellularLocation>
        <location evidence="1">Membrane</location>
        <topology evidence="1">Multi-pass membrane protein</topology>
    </subcellularLocation>
</comment>
<feature type="domain" description="DYW" evidence="14">
    <location>
        <begin position="1188"/>
        <end position="1280"/>
    </location>
</feature>
<dbReference type="Proteomes" id="UP000007752">
    <property type="component" value="Chromosome 7"/>
</dbReference>
<dbReference type="GO" id="GO:0005227">
    <property type="term" value="F:calcium-activated cation channel activity"/>
    <property type="evidence" value="ECO:0007669"/>
    <property type="project" value="InterPro"/>
</dbReference>
<reference evidence="16" key="1">
    <citation type="journal article" date="2005" name="PLoS Biol.">
        <title>The genomes of Oryza sativa: a history of duplications.</title>
        <authorList>
            <person name="Yu J."/>
            <person name="Wang J."/>
            <person name="Lin W."/>
            <person name="Li S."/>
            <person name="Li H."/>
            <person name="Zhou J."/>
            <person name="Ni P."/>
            <person name="Dong W."/>
            <person name="Hu S."/>
            <person name="Zeng C."/>
            <person name="Zhang J."/>
            <person name="Zhang Y."/>
            <person name="Li R."/>
            <person name="Xu Z."/>
            <person name="Li S."/>
            <person name="Li X."/>
            <person name="Zheng H."/>
            <person name="Cong L."/>
            <person name="Lin L."/>
            <person name="Yin J."/>
            <person name="Geng J."/>
            <person name="Li G."/>
            <person name="Shi J."/>
            <person name="Liu J."/>
            <person name="Lv H."/>
            <person name="Li J."/>
            <person name="Wang J."/>
            <person name="Deng Y."/>
            <person name="Ran L."/>
            <person name="Shi X."/>
            <person name="Wang X."/>
            <person name="Wu Q."/>
            <person name="Li C."/>
            <person name="Ren X."/>
            <person name="Wang J."/>
            <person name="Wang X."/>
            <person name="Li D."/>
            <person name="Liu D."/>
            <person name="Zhang X."/>
            <person name="Ji Z."/>
            <person name="Zhao W."/>
            <person name="Sun Y."/>
            <person name="Zhang Z."/>
            <person name="Bao J."/>
            <person name="Han Y."/>
            <person name="Dong L."/>
            <person name="Ji J."/>
            <person name="Chen P."/>
            <person name="Wu S."/>
            <person name="Liu J."/>
            <person name="Xiao Y."/>
            <person name="Bu D."/>
            <person name="Tan J."/>
            <person name="Yang L."/>
            <person name="Ye C."/>
            <person name="Zhang J."/>
            <person name="Xu J."/>
            <person name="Zhou Y."/>
            <person name="Yu Y."/>
            <person name="Zhang B."/>
            <person name="Zhuang S."/>
            <person name="Wei H."/>
            <person name="Liu B."/>
            <person name="Lei M."/>
            <person name="Yu H."/>
            <person name="Li Y."/>
            <person name="Xu H."/>
            <person name="Wei S."/>
            <person name="He X."/>
            <person name="Fang L."/>
            <person name="Zhang Z."/>
            <person name="Zhang Y."/>
            <person name="Huang X."/>
            <person name="Su Z."/>
            <person name="Tong W."/>
            <person name="Li J."/>
            <person name="Tong Z."/>
            <person name="Li S."/>
            <person name="Ye J."/>
            <person name="Wang L."/>
            <person name="Fang L."/>
            <person name="Lei T."/>
            <person name="Chen C."/>
            <person name="Chen H."/>
            <person name="Xu Z."/>
            <person name="Li H."/>
            <person name="Huang H."/>
            <person name="Zhang F."/>
            <person name="Xu H."/>
            <person name="Li N."/>
            <person name="Zhao C."/>
            <person name="Li S."/>
            <person name="Dong L."/>
            <person name="Huang Y."/>
            <person name="Li L."/>
            <person name="Xi Y."/>
            <person name="Qi Q."/>
            <person name="Li W."/>
            <person name="Zhang B."/>
            <person name="Hu W."/>
            <person name="Zhang Y."/>
            <person name="Tian X."/>
            <person name="Jiao Y."/>
            <person name="Liang X."/>
            <person name="Jin J."/>
            <person name="Gao L."/>
            <person name="Zheng W."/>
            <person name="Hao B."/>
            <person name="Liu S."/>
            <person name="Wang W."/>
            <person name="Yuan L."/>
            <person name="Cao M."/>
            <person name="McDermott J."/>
            <person name="Samudrala R."/>
            <person name="Wang J."/>
            <person name="Wong G.K."/>
            <person name="Yang H."/>
        </authorList>
    </citation>
    <scope>NUCLEOTIDE SEQUENCE [LARGE SCALE GENOMIC DNA]</scope>
</reference>
<dbReference type="InterPro" id="IPR046848">
    <property type="entry name" value="E_motif"/>
</dbReference>
<keyword evidence="6" id="KW-0809">Transit peptide</keyword>
<gene>
    <name evidence="16" type="ORF">OsJ_23104</name>
</gene>
<reference evidence="16" key="2">
    <citation type="submission" date="2008-12" db="EMBL/GenBank/DDBJ databases">
        <title>Improved gene annotation of the rice (Oryza sativa) genomes.</title>
        <authorList>
            <person name="Wang J."/>
            <person name="Li R."/>
            <person name="Fan W."/>
            <person name="Huang Q."/>
            <person name="Zhang J."/>
            <person name="Zhou Y."/>
            <person name="Hu Y."/>
            <person name="Zi S."/>
            <person name="Li J."/>
            <person name="Ni P."/>
            <person name="Zheng H."/>
            <person name="Zhang Y."/>
            <person name="Zhao M."/>
            <person name="Hao Q."/>
            <person name="McDermott J."/>
            <person name="Samudrala R."/>
            <person name="Kristiansen K."/>
            <person name="Wong G.K.-S."/>
        </authorList>
    </citation>
    <scope>NUCLEOTIDE SEQUENCE</scope>
</reference>
<evidence type="ECO:0000259" key="14">
    <source>
        <dbReference type="Pfam" id="PF14432"/>
    </source>
</evidence>
<evidence type="ECO:0000256" key="5">
    <source>
        <dbReference type="ARBA" id="ARBA00022737"/>
    </source>
</evidence>
<feature type="transmembrane region" description="Helical" evidence="11">
    <location>
        <begin position="83"/>
        <end position="108"/>
    </location>
</feature>
<dbReference type="GO" id="GO:0031425">
    <property type="term" value="P:chloroplast RNA processing"/>
    <property type="evidence" value="ECO:0007669"/>
    <property type="project" value="UniProtKB-ARBA"/>
</dbReference>
<dbReference type="InterPro" id="IPR011990">
    <property type="entry name" value="TPR-like_helical_dom_sf"/>
</dbReference>
<dbReference type="EMBL" id="CM000144">
    <property type="protein sequence ID" value="EAZ38704.1"/>
    <property type="molecule type" value="Genomic_DNA"/>
</dbReference>
<evidence type="ECO:0000256" key="4">
    <source>
        <dbReference type="ARBA" id="ARBA00022692"/>
    </source>
</evidence>
<evidence type="ECO:0000256" key="10">
    <source>
        <dbReference type="PROSITE-ProRule" id="PRU00708"/>
    </source>
</evidence>
<dbReference type="GO" id="GO:0016020">
    <property type="term" value="C:membrane"/>
    <property type="evidence" value="ECO:0007669"/>
    <property type="project" value="UniProtKB-SubCell"/>
</dbReference>
<keyword evidence="8 11" id="KW-0472">Membrane</keyword>
<protein>
    <submittedName>
        <fullName evidence="16">Uncharacterized protein</fullName>
    </submittedName>
</protein>
<feature type="domain" description="CSC1/OSCA1-like N-terminal transmembrane" evidence="13">
    <location>
        <begin position="5"/>
        <end position="172"/>
    </location>
</feature>
<dbReference type="FunFam" id="1.25.40.10:FF:000344">
    <property type="entry name" value="Pentatricopeptide repeat-containing protein"/>
    <property type="match status" value="1"/>
</dbReference>
<dbReference type="InterPro" id="IPR032880">
    <property type="entry name" value="CSC1/OSCA1-like_N"/>
</dbReference>
<dbReference type="Gene3D" id="1.25.40.10">
    <property type="entry name" value="Tetratricopeptide repeat domain"/>
    <property type="match status" value="3"/>
</dbReference>
<evidence type="ECO:0000259" key="15">
    <source>
        <dbReference type="Pfam" id="PF14703"/>
    </source>
</evidence>
<dbReference type="FunFam" id="1.25.40.10:FF:001050">
    <property type="entry name" value="Pentatricopeptide repeat-containing protein At2g33760"/>
    <property type="match status" value="1"/>
</dbReference>
<evidence type="ECO:0000256" key="9">
    <source>
        <dbReference type="ARBA" id="ARBA00023303"/>
    </source>
</evidence>
<evidence type="ECO:0000256" key="7">
    <source>
        <dbReference type="ARBA" id="ARBA00022989"/>
    </source>
</evidence>
<feature type="transmembrane region" description="Helical" evidence="11">
    <location>
        <begin position="652"/>
        <end position="673"/>
    </location>
</feature>
<evidence type="ECO:0000256" key="8">
    <source>
        <dbReference type="ARBA" id="ARBA00023136"/>
    </source>
</evidence>
<dbReference type="Pfam" id="PF14432">
    <property type="entry name" value="DYW_deaminase"/>
    <property type="match status" value="1"/>
</dbReference>
<dbReference type="InterPro" id="IPR002885">
    <property type="entry name" value="PPR_rpt"/>
</dbReference>
<dbReference type="Pfam" id="PF20430">
    <property type="entry name" value="Eplus_motif"/>
    <property type="match status" value="1"/>
</dbReference>
<dbReference type="PANTHER" id="PTHR13018:SF100">
    <property type="entry name" value="CSC1-LIKE PROTEIN ERD4"/>
    <property type="match status" value="1"/>
</dbReference>
<feature type="domain" description="CSC1/OSCA1-like 7TM region" evidence="12">
    <location>
        <begin position="372"/>
        <end position="642"/>
    </location>
</feature>
<keyword evidence="3" id="KW-0813">Transport</keyword>